<evidence type="ECO:0000256" key="3">
    <source>
        <dbReference type="ARBA" id="ARBA00022729"/>
    </source>
</evidence>
<dbReference type="InterPro" id="IPR011990">
    <property type="entry name" value="TPR-like_helical_dom_sf"/>
</dbReference>
<gene>
    <name evidence="8" type="ORF">H6H04_04805</name>
</gene>
<evidence type="ECO:0000256" key="2">
    <source>
        <dbReference type="ARBA" id="ARBA00006275"/>
    </source>
</evidence>
<comment type="subcellular location">
    <subcellularLocation>
        <location evidence="1">Cell outer membrane</location>
    </subcellularLocation>
</comment>
<dbReference type="InterPro" id="IPR012944">
    <property type="entry name" value="SusD_RagB_dom"/>
</dbReference>
<evidence type="ECO:0000256" key="1">
    <source>
        <dbReference type="ARBA" id="ARBA00004442"/>
    </source>
</evidence>
<comment type="similarity">
    <text evidence="2">Belongs to the SusD family.</text>
</comment>
<reference evidence="8 9" key="1">
    <citation type="submission" date="2020-08" db="EMBL/GenBank/DDBJ databases">
        <title>Winogradskyella ouciana sp. nov., isolated from the hadal seawater of the Mariana Trench.</title>
        <authorList>
            <person name="He X."/>
        </authorList>
    </citation>
    <scope>NUCLEOTIDE SEQUENCE [LARGE SCALE GENOMIC DNA]</scope>
    <source>
        <strain evidence="8 9">KCTC 22026</strain>
    </source>
</reference>
<dbReference type="Gene3D" id="1.25.40.390">
    <property type="match status" value="1"/>
</dbReference>
<name>A0ABR6XYY3_9FLAO</name>
<protein>
    <submittedName>
        <fullName evidence="8">RagB/SusD family nutrient uptake outer membrane protein</fullName>
    </submittedName>
</protein>
<dbReference type="Pfam" id="PF07980">
    <property type="entry name" value="SusD_RagB"/>
    <property type="match status" value="1"/>
</dbReference>
<evidence type="ECO:0000259" key="7">
    <source>
        <dbReference type="Pfam" id="PF14322"/>
    </source>
</evidence>
<dbReference type="RefSeq" id="WP_186844787.1">
    <property type="nucleotide sequence ID" value="NZ_JACOME010000001.1"/>
</dbReference>
<evidence type="ECO:0000313" key="8">
    <source>
        <dbReference type="EMBL" id="MBC3845686.1"/>
    </source>
</evidence>
<feature type="domain" description="SusD-like N-terminal" evidence="7">
    <location>
        <begin position="97"/>
        <end position="231"/>
    </location>
</feature>
<accession>A0ABR6XYY3</accession>
<sequence>MKNILHKLSMILGLVFTFYGCSEDIEDDNLEINVEPEVASQLIEDLYAKMYTPGSGGTGEHDDFGHKTYDIFSDLLIGDMAKSYEFVGSGGLAPSVNQDYFGTLDFTNSNNYKVWIQYYSIIEIANTILDLYGGDTADPQDDADRHFFGQALTMRAHSYFYLTQYMANDYDPEALILPIYRESSSDYAPKSTTAEVFQLIENDLNKAIDLLKNYQRPSKKQVNEFMAKAILAYAIAAQRDVSRLNEVVQLCDEVIVNSGATVMDETEVVGGFNNVETPGWIWGVDLTYDMNIGLISWWGQVDYFSYSYAAVGDSKAIDQNLYDEIPIEDVRKEQFSNESGVNYLQPLYKFYDSDRVRLGTTESTQSDYVYMRIAELHLLKAECLAKLGQDVAARMALSEVLTQRLPNVNYLNSLSGVALEDEIYLQTRIEFWGEGKAYLALKRNGRFTGVNGQNHYYQDFIGASFPHNDERLTFEIPQSEIENNPFINEQN</sequence>
<keyword evidence="5" id="KW-0998">Cell outer membrane</keyword>
<evidence type="ECO:0000313" key="9">
    <source>
        <dbReference type="Proteomes" id="UP000607435"/>
    </source>
</evidence>
<dbReference type="EMBL" id="JACOME010000001">
    <property type="protein sequence ID" value="MBC3845686.1"/>
    <property type="molecule type" value="Genomic_DNA"/>
</dbReference>
<evidence type="ECO:0000256" key="5">
    <source>
        <dbReference type="ARBA" id="ARBA00023237"/>
    </source>
</evidence>
<evidence type="ECO:0000259" key="6">
    <source>
        <dbReference type="Pfam" id="PF07980"/>
    </source>
</evidence>
<comment type="caution">
    <text evidence="8">The sequence shown here is derived from an EMBL/GenBank/DDBJ whole genome shotgun (WGS) entry which is preliminary data.</text>
</comment>
<organism evidence="8 9">
    <name type="scientific">Winogradskyella echinorum</name>
    <dbReference type="NCBI Taxonomy" id="538189"/>
    <lineage>
        <taxon>Bacteria</taxon>
        <taxon>Pseudomonadati</taxon>
        <taxon>Bacteroidota</taxon>
        <taxon>Flavobacteriia</taxon>
        <taxon>Flavobacteriales</taxon>
        <taxon>Flavobacteriaceae</taxon>
        <taxon>Winogradskyella</taxon>
    </lineage>
</organism>
<dbReference type="PROSITE" id="PS51257">
    <property type="entry name" value="PROKAR_LIPOPROTEIN"/>
    <property type="match status" value="1"/>
</dbReference>
<proteinExistence type="inferred from homology"/>
<dbReference type="Pfam" id="PF14322">
    <property type="entry name" value="SusD-like_3"/>
    <property type="match status" value="1"/>
</dbReference>
<keyword evidence="3" id="KW-0732">Signal</keyword>
<feature type="domain" description="RagB/SusD" evidence="6">
    <location>
        <begin position="314"/>
        <end position="490"/>
    </location>
</feature>
<dbReference type="Proteomes" id="UP000607435">
    <property type="component" value="Unassembled WGS sequence"/>
</dbReference>
<keyword evidence="4" id="KW-0472">Membrane</keyword>
<keyword evidence="9" id="KW-1185">Reference proteome</keyword>
<evidence type="ECO:0000256" key="4">
    <source>
        <dbReference type="ARBA" id="ARBA00023136"/>
    </source>
</evidence>
<dbReference type="SUPFAM" id="SSF48452">
    <property type="entry name" value="TPR-like"/>
    <property type="match status" value="1"/>
</dbReference>
<dbReference type="InterPro" id="IPR033985">
    <property type="entry name" value="SusD-like_N"/>
</dbReference>